<dbReference type="PANTHER" id="PTHR12544:SF29">
    <property type="entry name" value="GLUTAMINASE"/>
    <property type="match status" value="1"/>
</dbReference>
<dbReference type="STRING" id="7719.ENSCINP00000005292"/>
<evidence type="ECO:0000256" key="3">
    <source>
        <dbReference type="ARBA" id="ARBA00012918"/>
    </source>
</evidence>
<reference evidence="9" key="4">
    <citation type="submission" date="2025-09" db="UniProtKB">
        <authorList>
            <consortium name="Ensembl"/>
        </authorList>
    </citation>
    <scope>IDENTIFICATION</scope>
</reference>
<feature type="domain" description="Glutaminase EF-hand" evidence="8">
    <location>
        <begin position="62"/>
        <end position="151"/>
    </location>
</feature>
<keyword evidence="6" id="KW-0040">ANK repeat</keyword>
<proteinExistence type="inferred from homology"/>
<dbReference type="HOGENOM" id="CLU_016439_1_2_1"/>
<dbReference type="GO" id="GO:0004359">
    <property type="term" value="F:glutaminase activity"/>
    <property type="evidence" value="ECO:0000318"/>
    <property type="project" value="GO_Central"/>
</dbReference>
<dbReference type="Proteomes" id="UP000008144">
    <property type="component" value="Chromosome 1"/>
</dbReference>
<dbReference type="HAMAP" id="MF_00313">
    <property type="entry name" value="Glutaminase"/>
    <property type="match status" value="1"/>
</dbReference>
<dbReference type="InterPro" id="IPR015868">
    <property type="entry name" value="Glutaminase"/>
</dbReference>
<keyword evidence="4" id="KW-0677">Repeat</keyword>
<evidence type="ECO:0000259" key="8">
    <source>
        <dbReference type="Pfam" id="PF17959"/>
    </source>
</evidence>
<dbReference type="OMA" id="FACPLSG"/>
<accession>F6TQT4</accession>
<dbReference type="Pfam" id="PF04960">
    <property type="entry name" value="Glutaminase"/>
    <property type="match status" value="1"/>
</dbReference>
<dbReference type="RefSeq" id="XP_002126124.1">
    <property type="nucleotide sequence ID" value="XM_002126088.4"/>
</dbReference>
<reference evidence="9" key="2">
    <citation type="journal article" date="2008" name="Genome Biol.">
        <title>Improved genome assembly and evidence-based global gene model set for the chordate Ciona intestinalis: new insight into intron and operon populations.</title>
        <authorList>
            <person name="Satou Y."/>
            <person name="Mineta K."/>
            <person name="Ogasawara M."/>
            <person name="Sasakura Y."/>
            <person name="Shoguchi E."/>
            <person name="Ueno K."/>
            <person name="Yamada L."/>
            <person name="Matsumoto J."/>
            <person name="Wasserscheid J."/>
            <person name="Dewar K."/>
            <person name="Wiley G.B."/>
            <person name="Macmil S.L."/>
            <person name="Roe B.A."/>
            <person name="Zeller R.W."/>
            <person name="Hastings K.E."/>
            <person name="Lemaire P."/>
            <person name="Lindquist E."/>
            <person name="Endo T."/>
            <person name="Hotta K."/>
            <person name="Inaba K."/>
        </authorList>
    </citation>
    <scope>NUCLEOTIDE SEQUENCE [LARGE SCALE GENOMIC DNA]</scope>
    <source>
        <strain evidence="9">wild type</strain>
    </source>
</reference>
<evidence type="ECO:0000256" key="1">
    <source>
        <dbReference type="ARBA" id="ARBA00011076"/>
    </source>
</evidence>
<comment type="catalytic activity">
    <reaction evidence="7">
        <text>L-glutamine + H2O = L-glutamate + NH4(+)</text>
        <dbReference type="Rhea" id="RHEA:15889"/>
        <dbReference type="ChEBI" id="CHEBI:15377"/>
        <dbReference type="ChEBI" id="CHEBI:28938"/>
        <dbReference type="ChEBI" id="CHEBI:29985"/>
        <dbReference type="ChEBI" id="CHEBI:58359"/>
        <dbReference type="EC" id="3.5.1.2"/>
    </reaction>
</comment>
<dbReference type="InterPro" id="IPR012338">
    <property type="entry name" value="Beta-lactam/transpept-like"/>
</dbReference>
<evidence type="ECO:0000256" key="2">
    <source>
        <dbReference type="ARBA" id="ARBA00011881"/>
    </source>
</evidence>
<dbReference type="Gene3D" id="1.10.238.210">
    <property type="match status" value="1"/>
</dbReference>
<keyword evidence="10" id="KW-1185">Reference proteome</keyword>
<accession>A0A1W2WEF7</accession>
<evidence type="ECO:0000256" key="4">
    <source>
        <dbReference type="ARBA" id="ARBA00022737"/>
    </source>
</evidence>
<evidence type="ECO:0000256" key="7">
    <source>
        <dbReference type="ARBA" id="ARBA00049534"/>
    </source>
</evidence>
<dbReference type="GeneID" id="100182760"/>
<dbReference type="OrthoDB" id="9995210at2759"/>
<dbReference type="GO" id="GO:0006543">
    <property type="term" value="P:L-glutamine catabolic process"/>
    <property type="evidence" value="ECO:0000318"/>
    <property type="project" value="GO_Central"/>
</dbReference>
<dbReference type="Gene3D" id="3.40.710.10">
    <property type="entry name" value="DD-peptidase/beta-lactamase superfamily"/>
    <property type="match status" value="1"/>
</dbReference>
<comment type="subunit">
    <text evidence="2">Homotetramer.</text>
</comment>
<name>F6TQT4_CIOIN</name>
<evidence type="ECO:0000313" key="9">
    <source>
        <dbReference type="Ensembl" id="ENSCINP00000005292.3"/>
    </source>
</evidence>
<dbReference type="FunFam" id="1.10.238.210:FF:000009">
    <property type="entry name" value="glutaminase kidney isoform, mitochondrial-like"/>
    <property type="match status" value="1"/>
</dbReference>
<evidence type="ECO:0000313" key="10">
    <source>
        <dbReference type="Proteomes" id="UP000008144"/>
    </source>
</evidence>
<evidence type="ECO:0000256" key="5">
    <source>
        <dbReference type="ARBA" id="ARBA00022801"/>
    </source>
</evidence>
<keyword evidence="5" id="KW-0378">Hydrolase</keyword>
<dbReference type="GeneTree" id="ENSGT00390000010463"/>
<protein>
    <recommendedName>
        <fullName evidence="3">glutaminase</fullName>
        <ecNumber evidence="3">3.5.1.2</ecNumber>
    </recommendedName>
</protein>
<dbReference type="FunFam" id="3.40.710.10:FF:000005">
    <property type="entry name" value="Glutaminase"/>
    <property type="match status" value="1"/>
</dbReference>
<dbReference type="NCBIfam" id="TIGR03814">
    <property type="entry name" value="Gln_ase"/>
    <property type="match status" value="1"/>
</dbReference>
<dbReference type="Pfam" id="PF17959">
    <property type="entry name" value="EF-hand_14"/>
    <property type="match status" value="1"/>
</dbReference>
<dbReference type="AlphaFoldDB" id="F6TQT4"/>
<organism evidence="9 10">
    <name type="scientific">Ciona intestinalis</name>
    <name type="common">Transparent sea squirt</name>
    <name type="synonym">Ascidia intestinalis</name>
    <dbReference type="NCBI Taxonomy" id="7719"/>
    <lineage>
        <taxon>Eukaryota</taxon>
        <taxon>Metazoa</taxon>
        <taxon>Chordata</taxon>
        <taxon>Tunicata</taxon>
        <taxon>Ascidiacea</taxon>
        <taxon>Phlebobranchia</taxon>
        <taxon>Cionidae</taxon>
        <taxon>Ciona</taxon>
    </lineage>
</organism>
<reference evidence="9" key="3">
    <citation type="submission" date="2025-08" db="UniProtKB">
        <authorList>
            <consortium name="Ensembl"/>
        </authorList>
    </citation>
    <scope>IDENTIFICATION</scope>
</reference>
<comment type="similarity">
    <text evidence="1">Belongs to the glutaminase family.</text>
</comment>
<gene>
    <name evidence="9" type="primary">LOC100182760</name>
</gene>
<dbReference type="SUPFAM" id="SSF56601">
    <property type="entry name" value="beta-lactamase/transpeptidase-like"/>
    <property type="match status" value="1"/>
</dbReference>
<sequence>MWLRKTNICVLFNQEYLKLKGMYASQYLPFKHARVFSYVQQSVVNSQRNHITGTAAAAEASSLIYQILSNGKKTLALRHLKEKLNGNGILWNDPRLKQLHQNIQDWQSNNLHHENETINTSITADTFLHFLKDEVTLKLFCKVFSKGCVIPNFKKFTEIIADCFETAKKSQHGKVADYIPQLAKADPESWGLSICSVDGQRFSIGDANESFCLQSCVKPFVYAIAVSDYSSEMIHRYMGQEPSGLYFNALNLNTEDKPHNPLINSGAIVVCSLIKPDQLLSERFEYVQKYLRDMCADEHVSFDNTVFLSEKQTSFQNFSIAYYLMEKNCFPVNTSLRTTLDFYLQLCAVTTTCQSAAVAASTLANGGVSPLLQNKDRLLQPASVRNTLSLMHSCGMYDYSGKFAFQVGLPAKSGVAGGLLVVIPNVMGFMCRSPLLDDKGNSVRGIEFCRELVRTFNFHTYDDLLHSVKKKDPRKLNRLLTSDEMRLSYLYKVMYEYDSETDDSIQHD</sequence>
<reference evidence="10" key="1">
    <citation type="journal article" date="2002" name="Science">
        <title>The draft genome of Ciona intestinalis: insights into chordate and vertebrate origins.</title>
        <authorList>
            <person name="Dehal P."/>
            <person name="Satou Y."/>
            <person name="Campbell R.K."/>
            <person name="Chapman J."/>
            <person name="Degnan B."/>
            <person name="De Tomaso A."/>
            <person name="Davidson B."/>
            <person name="Di Gregorio A."/>
            <person name="Gelpke M."/>
            <person name="Goodstein D.M."/>
            <person name="Harafuji N."/>
            <person name="Hastings K.E."/>
            <person name="Ho I."/>
            <person name="Hotta K."/>
            <person name="Huang W."/>
            <person name="Kawashima T."/>
            <person name="Lemaire P."/>
            <person name="Martinez D."/>
            <person name="Meinertzhagen I.A."/>
            <person name="Necula S."/>
            <person name="Nonaka M."/>
            <person name="Putnam N."/>
            <person name="Rash S."/>
            <person name="Saiga H."/>
            <person name="Satake M."/>
            <person name="Terry A."/>
            <person name="Yamada L."/>
            <person name="Wang H.G."/>
            <person name="Awazu S."/>
            <person name="Azumi K."/>
            <person name="Boore J."/>
            <person name="Branno M."/>
            <person name="Chin-Bow S."/>
            <person name="DeSantis R."/>
            <person name="Doyle S."/>
            <person name="Francino P."/>
            <person name="Keys D.N."/>
            <person name="Haga S."/>
            <person name="Hayashi H."/>
            <person name="Hino K."/>
            <person name="Imai K.S."/>
            <person name="Inaba K."/>
            <person name="Kano S."/>
            <person name="Kobayashi K."/>
            <person name="Kobayashi M."/>
            <person name="Lee B.I."/>
            <person name="Makabe K.W."/>
            <person name="Manohar C."/>
            <person name="Matassi G."/>
            <person name="Medina M."/>
            <person name="Mochizuki Y."/>
            <person name="Mount S."/>
            <person name="Morishita T."/>
            <person name="Miura S."/>
            <person name="Nakayama A."/>
            <person name="Nishizaka S."/>
            <person name="Nomoto H."/>
            <person name="Ohta F."/>
            <person name="Oishi K."/>
            <person name="Rigoutsos I."/>
            <person name="Sano M."/>
            <person name="Sasaki A."/>
            <person name="Sasakura Y."/>
            <person name="Shoguchi E."/>
            <person name="Shin-i T."/>
            <person name="Spagnuolo A."/>
            <person name="Stainier D."/>
            <person name="Suzuki M.M."/>
            <person name="Tassy O."/>
            <person name="Takatori N."/>
            <person name="Tokuoka M."/>
            <person name="Yagi K."/>
            <person name="Yoshizaki F."/>
            <person name="Wada S."/>
            <person name="Zhang C."/>
            <person name="Hyatt P.D."/>
            <person name="Larimer F."/>
            <person name="Detter C."/>
            <person name="Doggett N."/>
            <person name="Glavina T."/>
            <person name="Hawkins T."/>
            <person name="Richardson P."/>
            <person name="Lucas S."/>
            <person name="Kohara Y."/>
            <person name="Levine M."/>
            <person name="Satoh N."/>
            <person name="Rokhsar D.S."/>
        </authorList>
    </citation>
    <scope>NUCLEOTIDE SEQUENCE [LARGE SCALE GENOMIC DNA]</scope>
</reference>
<dbReference type="Ensembl" id="ENSCINT00000005292.3">
    <property type="protein sequence ID" value="ENSCINP00000005292.3"/>
    <property type="gene ID" value="ENSCING00000002599.3"/>
</dbReference>
<dbReference type="InParanoid" id="F6TQT4"/>
<dbReference type="KEGG" id="cin:100182760"/>
<dbReference type="EMBL" id="EAAA01000210">
    <property type="status" value="NOT_ANNOTATED_CDS"/>
    <property type="molecule type" value="Genomic_DNA"/>
</dbReference>
<dbReference type="GO" id="GO:0006537">
    <property type="term" value="P:glutamate biosynthetic process"/>
    <property type="evidence" value="ECO:0000318"/>
    <property type="project" value="GO_Central"/>
</dbReference>
<dbReference type="InterPro" id="IPR041541">
    <property type="entry name" value="Glutaminase_EF-hand"/>
</dbReference>
<evidence type="ECO:0000256" key="6">
    <source>
        <dbReference type="ARBA" id="ARBA00023043"/>
    </source>
</evidence>
<dbReference type="FunCoup" id="F6TQT4">
    <property type="interactions" value="42"/>
</dbReference>
<dbReference type="PANTHER" id="PTHR12544">
    <property type="entry name" value="GLUTAMINASE"/>
    <property type="match status" value="1"/>
</dbReference>
<dbReference type="EC" id="3.5.1.2" evidence="3"/>